<dbReference type="Proteomes" id="UP001597201">
    <property type="component" value="Unassembled WGS sequence"/>
</dbReference>
<accession>A0ABW3Y235</accession>
<dbReference type="Pfam" id="PF14093">
    <property type="entry name" value="DUF4271"/>
    <property type="match status" value="1"/>
</dbReference>
<protein>
    <submittedName>
        <fullName evidence="2">DUF4271 domain-containing protein</fullName>
    </submittedName>
</protein>
<name>A0ABW3Y235_9FLAO</name>
<feature type="transmembrane region" description="Helical" evidence="1">
    <location>
        <begin position="130"/>
        <end position="156"/>
    </location>
</feature>
<comment type="caution">
    <text evidence="2">The sequence shown here is derived from an EMBL/GenBank/DDBJ whole genome shotgun (WGS) entry which is preliminary data.</text>
</comment>
<feature type="transmembrane region" description="Helical" evidence="1">
    <location>
        <begin position="64"/>
        <end position="84"/>
    </location>
</feature>
<keyword evidence="1" id="KW-0472">Membrane</keyword>
<keyword evidence="3" id="KW-1185">Reference proteome</keyword>
<feature type="transmembrane region" description="Helical" evidence="1">
    <location>
        <begin position="14"/>
        <end position="33"/>
    </location>
</feature>
<reference evidence="3" key="1">
    <citation type="journal article" date="2019" name="Int. J. Syst. Evol. Microbiol.">
        <title>The Global Catalogue of Microorganisms (GCM) 10K type strain sequencing project: providing services to taxonomists for standard genome sequencing and annotation.</title>
        <authorList>
            <consortium name="The Broad Institute Genomics Platform"/>
            <consortium name="The Broad Institute Genome Sequencing Center for Infectious Disease"/>
            <person name="Wu L."/>
            <person name="Ma J."/>
        </authorList>
    </citation>
    <scope>NUCLEOTIDE SEQUENCE [LARGE SCALE GENOMIC DNA]</scope>
    <source>
        <strain evidence="3">CCUG 61485</strain>
    </source>
</reference>
<proteinExistence type="predicted"/>
<keyword evidence="1" id="KW-1133">Transmembrane helix</keyword>
<feature type="transmembrane region" description="Helical" evidence="1">
    <location>
        <begin position="195"/>
        <end position="218"/>
    </location>
</feature>
<dbReference type="RefSeq" id="WP_377176904.1">
    <property type="nucleotide sequence ID" value="NZ_JBHTMY010000002.1"/>
</dbReference>
<keyword evidence="1" id="KW-0812">Transmembrane</keyword>
<evidence type="ECO:0000256" key="1">
    <source>
        <dbReference type="SAM" id="Phobius"/>
    </source>
</evidence>
<gene>
    <name evidence="2" type="ORF">ACFQ39_05085</name>
</gene>
<organism evidence="2 3">
    <name type="scientific">Namhaeicola litoreus</name>
    <dbReference type="NCBI Taxonomy" id="1052145"/>
    <lineage>
        <taxon>Bacteria</taxon>
        <taxon>Pseudomonadati</taxon>
        <taxon>Bacteroidota</taxon>
        <taxon>Flavobacteriia</taxon>
        <taxon>Flavobacteriales</taxon>
        <taxon>Flavobacteriaceae</taxon>
        <taxon>Namhaeicola</taxon>
    </lineage>
</organism>
<dbReference type="EMBL" id="JBHTMY010000002">
    <property type="protein sequence ID" value="MFD1314980.1"/>
    <property type="molecule type" value="Genomic_DNA"/>
</dbReference>
<evidence type="ECO:0000313" key="2">
    <source>
        <dbReference type="EMBL" id="MFD1314980.1"/>
    </source>
</evidence>
<feature type="transmembrane region" description="Helical" evidence="1">
    <location>
        <begin position="96"/>
        <end position="123"/>
    </location>
</feature>
<sequence>MIGVEERMVFSPDWITIFFLIVIVLLAAIKYHFNDRLSAMMSLIYSEKYFTEYAKTKPVLFNGYNILFFIVFFITFSLLIFYGLNAFVNNGFQIELSYFSIILLGLFSFLVLRMILGSLLAFIFEVQDEYIYFSLIKISNLYLISIYTLPILLLVAYANTKYYKILIGLAIIFASVLILVRYFRSLQNDRINFTSIFYLFLYLCALEIAPIILVYKLIVS</sequence>
<feature type="transmembrane region" description="Helical" evidence="1">
    <location>
        <begin position="162"/>
        <end position="183"/>
    </location>
</feature>
<evidence type="ECO:0000313" key="3">
    <source>
        <dbReference type="Proteomes" id="UP001597201"/>
    </source>
</evidence>
<dbReference type="InterPro" id="IPR025367">
    <property type="entry name" value="DUF4271"/>
</dbReference>